<keyword evidence="4" id="KW-0472">Membrane</keyword>
<dbReference type="PANTHER" id="PTHR32089:SF112">
    <property type="entry name" value="LYSOZYME-LIKE PROTEIN-RELATED"/>
    <property type="match status" value="1"/>
</dbReference>
<dbReference type="SMART" id="SM00283">
    <property type="entry name" value="MA"/>
    <property type="match status" value="1"/>
</dbReference>
<dbReference type="PROSITE" id="PS50885">
    <property type="entry name" value="HAMP"/>
    <property type="match status" value="1"/>
</dbReference>
<sequence length="573" mass="60725">MKRGIGPWEKFRRNFTKLKVFQQIWLVIGFVSVFLLIQGGLCIYIVRTMHRISDQVFNDSTKALTHISATEVDLQKVRGNYLGRLLNKSMFGISMTMLGNMRNRIQEIGADRREPVEMILKELKEMEEIVIEPISVANYERLDVVLNTLDNDLNRLAGKIRDAAASTIREGTSYATNAQLITLAILVIGVGLSLLLGLVVAAAIARPLQAMLSAIKALSRGDLTRDVAETGCAETAGMALGLNHAFGSLRELVAGITDQSQALYAASTELKHAAAGTGAAAGQVASAMGELARASVEEAEQTSRAVAAIDQLSALIGSVTADTARIDEASLQVAQLAKAGHRAADNIVQEVDEIYGTTQEVAGIVNQLNQNSSEIGQITAVIQGIAEQTSLLALNAAIEAARAGEHGKGFEVVAQETGKLAEQSKQAAKLIAGQAQEMMRRIETAVGAMQQELTKVETGRELAADAKAIFHQIFEALTRNLTQVAAVAESARQMTESNAAVIAVIDTIAGISQAGVANTEEVSATAEQQSAAAQEVTALAENLALIADNLKQSVTVFALAGAETSGTEPVRTA</sequence>
<dbReference type="SMART" id="SM00304">
    <property type="entry name" value="HAMP"/>
    <property type="match status" value="2"/>
</dbReference>
<evidence type="ECO:0000313" key="8">
    <source>
        <dbReference type="Proteomes" id="UP000295008"/>
    </source>
</evidence>
<evidence type="ECO:0000256" key="3">
    <source>
        <dbReference type="PROSITE-ProRule" id="PRU00284"/>
    </source>
</evidence>
<proteinExistence type="inferred from homology"/>
<keyword evidence="1 3" id="KW-0807">Transducer</keyword>
<dbReference type="Gene3D" id="6.10.340.10">
    <property type="match status" value="1"/>
</dbReference>
<feature type="transmembrane region" description="Helical" evidence="4">
    <location>
        <begin position="180"/>
        <end position="205"/>
    </location>
</feature>
<evidence type="ECO:0000256" key="4">
    <source>
        <dbReference type="SAM" id="Phobius"/>
    </source>
</evidence>
<keyword evidence="4" id="KW-0812">Transmembrane</keyword>
<evidence type="ECO:0000256" key="1">
    <source>
        <dbReference type="ARBA" id="ARBA00023224"/>
    </source>
</evidence>
<keyword evidence="8" id="KW-1185">Reference proteome</keyword>
<keyword evidence="4" id="KW-1133">Transmembrane helix</keyword>
<dbReference type="InterPro" id="IPR024478">
    <property type="entry name" value="HlyB_4HB_MCP"/>
</dbReference>
<name>A0A4R1S1Z2_HYDET</name>
<dbReference type="PRINTS" id="PR00260">
    <property type="entry name" value="CHEMTRNSDUCR"/>
</dbReference>
<evidence type="ECO:0000259" key="6">
    <source>
        <dbReference type="PROSITE" id="PS50885"/>
    </source>
</evidence>
<dbReference type="GO" id="GO:0004888">
    <property type="term" value="F:transmembrane signaling receptor activity"/>
    <property type="evidence" value="ECO:0007669"/>
    <property type="project" value="InterPro"/>
</dbReference>
<dbReference type="GO" id="GO:0016020">
    <property type="term" value="C:membrane"/>
    <property type="evidence" value="ECO:0007669"/>
    <property type="project" value="InterPro"/>
</dbReference>
<dbReference type="Pfam" id="PF00015">
    <property type="entry name" value="MCPsignal"/>
    <property type="match status" value="1"/>
</dbReference>
<accession>A0A4R1S1Z2</accession>
<feature type="transmembrane region" description="Helical" evidence="4">
    <location>
        <begin position="20"/>
        <end position="46"/>
    </location>
</feature>
<dbReference type="InterPro" id="IPR004090">
    <property type="entry name" value="Chemotax_Me-accpt_rcpt"/>
</dbReference>
<feature type="domain" description="Methyl-accepting transducer" evidence="5">
    <location>
        <begin position="273"/>
        <end position="544"/>
    </location>
</feature>
<dbReference type="AlphaFoldDB" id="A0A4R1S1Z2"/>
<dbReference type="RefSeq" id="WP_165907822.1">
    <property type="nucleotide sequence ID" value="NZ_SLUN01000005.1"/>
</dbReference>
<dbReference type="PROSITE" id="PS50111">
    <property type="entry name" value="CHEMOTAXIS_TRANSDUC_2"/>
    <property type="match status" value="1"/>
</dbReference>
<dbReference type="Pfam" id="PF12729">
    <property type="entry name" value="4HB_MCP_1"/>
    <property type="match status" value="1"/>
</dbReference>
<reference evidence="7 8" key="1">
    <citation type="submission" date="2019-03" db="EMBL/GenBank/DDBJ databases">
        <title>Genomic Encyclopedia of Type Strains, Phase IV (KMG-IV): sequencing the most valuable type-strain genomes for metagenomic binning, comparative biology and taxonomic classification.</title>
        <authorList>
            <person name="Goeker M."/>
        </authorList>
    </citation>
    <scope>NUCLEOTIDE SEQUENCE [LARGE SCALE GENOMIC DNA]</scope>
    <source>
        <strain evidence="7 8">LX-B</strain>
    </source>
</reference>
<dbReference type="GO" id="GO:0006935">
    <property type="term" value="P:chemotaxis"/>
    <property type="evidence" value="ECO:0007669"/>
    <property type="project" value="InterPro"/>
</dbReference>
<gene>
    <name evidence="7" type="ORF">EDC14_100547</name>
</gene>
<dbReference type="GO" id="GO:0007165">
    <property type="term" value="P:signal transduction"/>
    <property type="evidence" value="ECO:0007669"/>
    <property type="project" value="UniProtKB-KW"/>
</dbReference>
<dbReference type="InterPro" id="IPR004089">
    <property type="entry name" value="MCPsignal_dom"/>
</dbReference>
<evidence type="ECO:0000259" key="5">
    <source>
        <dbReference type="PROSITE" id="PS50111"/>
    </source>
</evidence>
<dbReference type="InterPro" id="IPR003660">
    <property type="entry name" value="HAMP_dom"/>
</dbReference>
<protein>
    <submittedName>
        <fullName evidence="7">Methyl-accepting chemotaxis sensory transducer with TarH sensor</fullName>
    </submittedName>
</protein>
<evidence type="ECO:0000256" key="2">
    <source>
        <dbReference type="ARBA" id="ARBA00029447"/>
    </source>
</evidence>
<comment type="similarity">
    <text evidence="2">Belongs to the methyl-accepting chemotaxis (MCP) protein family.</text>
</comment>
<dbReference type="Gene3D" id="1.10.287.950">
    <property type="entry name" value="Methyl-accepting chemotaxis protein"/>
    <property type="match status" value="1"/>
</dbReference>
<dbReference type="SUPFAM" id="SSF58104">
    <property type="entry name" value="Methyl-accepting chemotaxis protein (MCP) signaling domain"/>
    <property type="match status" value="1"/>
</dbReference>
<dbReference type="Proteomes" id="UP000295008">
    <property type="component" value="Unassembled WGS sequence"/>
</dbReference>
<dbReference type="PANTHER" id="PTHR32089">
    <property type="entry name" value="METHYL-ACCEPTING CHEMOTAXIS PROTEIN MCPB"/>
    <property type="match status" value="1"/>
</dbReference>
<dbReference type="EMBL" id="SLUN01000005">
    <property type="protein sequence ID" value="TCL73185.1"/>
    <property type="molecule type" value="Genomic_DNA"/>
</dbReference>
<organism evidence="7 8">
    <name type="scientific">Hydrogenispora ethanolica</name>
    <dbReference type="NCBI Taxonomy" id="1082276"/>
    <lineage>
        <taxon>Bacteria</taxon>
        <taxon>Bacillati</taxon>
        <taxon>Bacillota</taxon>
        <taxon>Hydrogenispora</taxon>
    </lineage>
</organism>
<comment type="caution">
    <text evidence="7">The sequence shown here is derived from an EMBL/GenBank/DDBJ whole genome shotgun (WGS) entry which is preliminary data.</text>
</comment>
<feature type="domain" description="HAMP" evidence="6">
    <location>
        <begin position="202"/>
        <end position="254"/>
    </location>
</feature>
<dbReference type="Pfam" id="PF00672">
    <property type="entry name" value="HAMP"/>
    <property type="match status" value="1"/>
</dbReference>
<evidence type="ECO:0000313" key="7">
    <source>
        <dbReference type="EMBL" id="TCL73185.1"/>
    </source>
</evidence>